<keyword evidence="3 7" id="KW-0812">Transmembrane</keyword>
<feature type="transmembrane region" description="Helical" evidence="7">
    <location>
        <begin position="77"/>
        <end position="99"/>
    </location>
</feature>
<proteinExistence type="inferred from homology"/>
<dbReference type="EMBL" id="LN736367">
    <property type="protein sequence ID" value="CEP63424.1"/>
    <property type="molecule type" value="Genomic_DNA"/>
</dbReference>
<evidence type="ECO:0000259" key="8">
    <source>
        <dbReference type="PROSITE" id="PS50850"/>
    </source>
</evidence>
<feature type="transmembrane region" description="Helical" evidence="7">
    <location>
        <begin position="161"/>
        <end position="182"/>
    </location>
</feature>
<evidence type="ECO:0000313" key="10">
    <source>
        <dbReference type="Proteomes" id="UP000054304"/>
    </source>
</evidence>
<evidence type="ECO:0000256" key="3">
    <source>
        <dbReference type="ARBA" id="ARBA00022692"/>
    </source>
</evidence>
<feature type="transmembrane region" description="Helical" evidence="7">
    <location>
        <begin position="443"/>
        <end position="465"/>
    </location>
</feature>
<dbReference type="GO" id="GO:0022857">
    <property type="term" value="F:transmembrane transporter activity"/>
    <property type="evidence" value="ECO:0007669"/>
    <property type="project" value="InterPro"/>
</dbReference>
<comment type="similarity">
    <text evidence="2">Belongs to the major facilitator superfamily.</text>
</comment>
<dbReference type="AlphaFoldDB" id="A0A0C7N016"/>
<evidence type="ECO:0000256" key="4">
    <source>
        <dbReference type="ARBA" id="ARBA00022989"/>
    </source>
</evidence>
<dbReference type="SUPFAM" id="SSF103473">
    <property type="entry name" value="MFS general substrate transporter"/>
    <property type="match status" value="2"/>
</dbReference>
<dbReference type="PANTHER" id="PTHR23501:SF198">
    <property type="entry name" value="AZOLE RESISTANCE PROTEIN 1-RELATED"/>
    <property type="match status" value="1"/>
</dbReference>
<keyword evidence="4 7" id="KW-1133">Transmembrane helix</keyword>
<feature type="transmembrane region" description="Helical" evidence="7">
    <location>
        <begin position="344"/>
        <end position="363"/>
    </location>
</feature>
<feature type="transmembrane region" description="Helical" evidence="7">
    <location>
        <begin position="302"/>
        <end position="324"/>
    </location>
</feature>
<feature type="transmembrane region" description="Helical" evidence="7">
    <location>
        <begin position="12"/>
        <end position="33"/>
    </location>
</feature>
<feature type="transmembrane region" description="Helical" evidence="7">
    <location>
        <begin position="375"/>
        <end position="396"/>
    </location>
</feature>
<dbReference type="Pfam" id="PF07690">
    <property type="entry name" value="MFS_1"/>
    <property type="match status" value="1"/>
</dbReference>
<feature type="transmembrane region" description="Helical" evidence="7">
    <location>
        <begin position="133"/>
        <end position="155"/>
    </location>
</feature>
<feature type="domain" description="Major facilitator superfamily (MFS) profile" evidence="8">
    <location>
        <begin position="11"/>
        <end position="538"/>
    </location>
</feature>
<dbReference type="InterPro" id="IPR011701">
    <property type="entry name" value="MFS"/>
</dbReference>
<dbReference type="GO" id="GO:0005886">
    <property type="term" value="C:plasma membrane"/>
    <property type="evidence" value="ECO:0007669"/>
    <property type="project" value="TreeGrafter"/>
</dbReference>
<reference evidence="9 10" key="1">
    <citation type="submission" date="2014-12" db="EMBL/GenBank/DDBJ databases">
        <authorList>
            <person name="Neuveglise Cecile"/>
        </authorList>
    </citation>
    <scope>NUCLEOTIDE SEQUENCE [LARGE SCALE GENOMIC DNA]</scope>
    <source>
        <strain evidence="9 10">CBS 12615</strain>
    </source>
</reference>
<dbReference type="Proteomes" id="UP000054304">
    <property type="component" value="Unassembled WGS sequence"/>
</dbReference>
<dbReference type="PANTHER" id="PTHR23501">
    <property type="entry name" value="MAJOR FACILITATOR SUPERFAMILY"/>
    <property type="match status" value="1"/>
</dbReference>
<dbReference type="PROSITE" id="PS50850">
    <property type="entry name" value="MFS"/>
    <property type="match status" value="1"/>
</dbReference>
<evidence type="ECO:0000256" key="5">
    <source>
        <dbReference type="ARBA" id="ARBA00023136"/>
    </source>
</evidence>
<evidence type="ECO:0000313" key="9">
    <source>
        <dbReference type="EMBL" id="CEP63424.1"/>
    </source>
</evidence>
<protein>
    <submittedName>
        <fullName evidence="9">LALA0S08e02146g1_1</fullName>
    </submittedName>
</protein>
<feature type="compositionally biased region" description="Basic and acidic residues" evidence="6">
    <location>
        <begin position="565"/>
        <end position="580"/>
    </location>
</feature>
<keyword evidence="5 7" id="KW-0472">Membrane</keyword>
<evidence type="ECO:0000256" key="2">
    <source>
        <dbReference type="ARBA" id="ARBA00008335"/>
    </source>
</evidence>
<dbReference type="RefSeq" id="XP_022629641.1">
    <property type="nucleotide sequence ID" value="XM_022771019.1"/>
</dbReference>
<feature type="transmembrane region" description="Helical" evidence="7">
    <location>
        <begin position="222"/>
        <end position="248"/>
    </location>
</feature>
<accession>A0A0C7N016</accession>
<feature type="transmembrane region" description="Helical" evidence="7">
    <location>
        <begin position="515"/>
        <end position="533"/>
    </location>
</feature>
<dbReference type="FunFam" id="1.20.1250.20:FF:000373">
    <property type="entry name" value="Vacuolar basic amino acid transporter"/>
    <property type="match status" value="1"/>
</dbReference>
<name>A0A0C7N016_9SACH</name>
<feature type="compositionally biased region" description="Polar residues" evidence="6">
    <location>
        <begin position="552"/>
        <end position="564"/>
    </location>
</feature>
<dbReference type="Gene3D" id="1.20.1250.20">
    <property type="entry name" value="MFS general substrate transporter like domains"/>
    <property type="match status" value="1"/>
</dbReference>
<sequence length="602" mass="65314">MLAINFPLVFTLFSLTLTLFLAALDIVIVITLYETIGRKYNDYASIGWLVTGYSLPSALFTLLWGRVAAIVGLKTSLTASIIIFEIGSLIVAVSNSMGMLIGGRVVAGCGGSGIQSLVFVVATSLVQERNRGLVIMILGFAFAVAFAIGPVLGGAFTENVTWRWCFFINLPIGGLALFLLVLSYNPDDTFWYDSLKAHCQAIKKLPYKNLTTKKTWYRAFRFVAFELDFIGFALSSSGFVLFLLGVTFGGNENPRHSGTIIAYLTVGGFLILFWVLFDCVILYYWASLHHVTQPVPLLRKKLFFLPGIATSALVVFFGCLAFNMQSVYVVQFYQLVHNNGPTSASMHLWAFLVATLISIVAIGKASSTFGRIKPVIVAGVTLGLIGSGLLTLLNTTSTLGDTIGYCILPGAAFGCILQGTLLSTQLQIDRDAIDFHTLFIEATAVNAFFKSLGMAFGGIMATMIFTNSVKNDLKHSGAGLPPFTNIEALIAYRAQNYDGLNSVLSKIFAKGVQNVMYAALGSYAIAFISGLFTSNKRLVSPSKGDDLEHSSAENTVQEKTSSTLHPKDSHPVADERSKLPLREKLLTALRSKRSSSTSYSDQ</sequence>
<dbReference type="InterPro" id="IPR020846">
    <property type="entry name" value="MFS_dom"/>
</dbReference>
<dbReference type="InterPro" id="IPR036259">
    <property type="entry name" value="MFS_trans_sf"/>
</dbReference>
<organism evidence="9 10">
    <name type="scientific">Lachancea lanzarotensis</name>
    <dbReference type="NCBI Taxonomy" id="1245769"/>
    <lineage>
        <taxon>Eukaryota</taxon>
        <taxon>Fungi</taxon>
        <taxon>Dikarya</taxon>
        <taxon>Ascomycota</taxon>
        <taxon>Saccharomycotina</taxon>
        <taxon>Saccharomycetes</taxon>
        <taxon>Saccharomycetales</taxon>
        <taxon>Saccharomycetaceae</taxon>
        <taxon>Lachancea</taxon>
    </lineage>
</organism>
<evidence type="ECO:0000256" key="6">
    <source>
        <dbReference type="SAM" id="MobiDB-lite"/>
    </source>
</evidence>
<feature type="transmembrane region" description="Helical" evidence="7">
    <location>
        <begin position="45"/>
        <end position="65"/>
    </location>
</feature>
<comment type="subcellular location">
    <subcellularLocation>
        <location evidence="1">Membrane</location>
        <topology evidence="1">Multi-pass membrane protein</topology>
    </subcellularLocation>
</comment>
<dbReference type="OrthoDB" id="10021397at2759"/>
<evidence type="ECO:0000256" key="1">
    <source>
        <dbReference type="ARBA" id="ARBA00004141"/>
    </source>
</evidence>
<feature type="transmembrane region" description="Helical" evidence="7">
    <location>
        <begin position="402"/>
        <end position="422"/>
    </location>
</feature>
<gene>
    <name evidence="9" type="ORF">LALA0_S08e02146g</name>
</gene>
<dbReference type="HOGENOM" id="CLU_000960_22_1_1"/>
<keyword evidence="10" id="KW-1185">Reference proteome</keyword>
<dbReference type="GeneID" id="34686929"/>
<feature type="transmembrane region" description="Helical" evidence="7">
    <location>
        <begin position="260"/>
        <end position="286"/>
    </location>
</feature>
<feature type="transmembrane region" description="Helical" evidence="7">
    <location>
        <begin position="105"/>
        <end position="126"/>
    </location>
</feature>
<evidence type="ECO:0000256" key="7">
    <source>
        <dbReference type="SAM" id="Phobius"/>
    </source>
</evidence>
<feature type="region of interest" description="Disordered" evidence="6">
    <location>
        <begin position="542"/>
        <end position="580"/>
    </location>
</feature>